<gene>
    <name evidence="3" type="ORF">GCM10022402_38380</name>
</gene>
<dbReference type="Pfam" id="PF08378">
    <property type="entry name" value="NERD"/>
    <property type="match status" value="1"/>
</dbReference>
<dbReference type="InterPro" id="IPR011528">
    <property type="entry name" value="NERD"/>
</dbReference>
<feature type="transmembrane region" description="Helical" evidence="1">
    <location>
        <begin position="28"/>
        <end position="45"/>
    </location>
</feature>
<keyword evidence="1" id="KW-1133">Transmembrane helix</keyword>
<keyword evidence="1" id="KW-0812">Transmembrane</keyword>
<keyword evidence="4" id="KW-1185">Reference proteome</keyword>
<evidence type="ECO:0000313" key="4">
    <source>
        <dbReference type="Proteomes" id="UP001500908"/>
    </source>
</evidence>
<proteinExistence type="predicted"/>
<evidence type="ECO:0000259" key="2">
    <source>
        <dbReference type="Pfam" id="PF08378"/>
    </source>
</evidence>
<accession>A0ABP7GBB7</accession>
<evidence type="ECO:0000256" key="1">
    <source>
        <dbReference type="SAM" id="Phobius"/>
    </source>
</evidence>
<dbReference type="Proteomes" id="UP001500908">
    <property type="component" value="Unassembled WGS sequence"/>
</dbReference>
<comment type="caution">
    <text evidence="3">The sequence shown here is derived from an EMBL/GenBank/DDBJ whole genome shotgun (WGS) entry which is preliminary data.</text>
</comment>
<dbReference type="EMBL" id="BAABDD010000022">
    <property type="protein sequence ID" value="GAA3756226.1"/>
    <property type="molecule type" value="Genomic_DNA"/>
</dbReference>
<organism evidence="3 4">
    <name type="scientific">Salinactinospora qingdaonensis</name>
    <dbReference type="NCBI Taxonomy" id="702744"/>
    <lineage>
        <taxon>Bacteria</taxon>
        <taxon>Bacillati</taxon>
        <taxon>Actinomycetota</taxon>
        <taxon>Actinomycetes</taxon>
        <taxon>Streptosporangiales</taxon>
        <taxon>Nocardiopsidaceae</taxon>
        <taxon>Salinactinospora</taxon>
    </lineage>
</organism>
<dbReference type="RefSeq" id="WP_344974187.1">
    <property type="nucleotide sequence ID" value="NZ_BAABDD010000022.1"/>
</dbReference>
<protein>
    <recommendedName>
        <fullName evidence="2">NERD domain-containing protein</fullName>
    </recommendedName>
</protein>
<sequence>MVKLIVRTVVVAAAGIMAWGFLGRQAGVLVAGLVALSYLLLSAAPRMRAPWGRGRLLRTLQRRGYHIVADGTARHLAVGPSGIYLLETRAWRYAVSRPGGRWRIGATPAAHVVDQLTAHAALLEHSLGLANTWPGVSVVPVLAVVGRLPEPVMRSGNVVLARGRTALDHILASPEILSAEEVSAITARADQRLP</sequence>
<evidence type="ECO:0000313" key="3">
    <source>
        <dbReference type="EMBL" id="GAA3756226.1"/>
    </source>
</evidence>
<feature type="transmembrane region" description="Helical" evidence="1">
    <location>
        <begin position="5"/>
        <end position="22"/>
    </location>
</feature>
<keyword evidence="1" id="KW-0472">Membrane</keyword>
<reference evidence="4" key="1">
    <citation type="journal article" date="2019" name="Int. J. Syst. Evol. Microbiol.">
        <title>The Global Catalogue of Microorganisms (GCM) 10K type strain sequencing project: providing services to taxonomists for standard genome sequencing and annotation.</title>
        <authorList>
            <consortium name="The Broad Institute Genomics Platform"/>
            <consortium name="The Broad Institute Genome Sequencing Center for Infectious Disease"/>
            <person name="Wu L."/>
            <person name="Ma J."/>
        </authorList>
    </citation>
    <scope>NUCLEOTIDE SEQUENCE [LARGE SCALE GENOMIC DNA]</scope>
    <source>
        <strain evidence="4">JCM 17137</strain>
    </source>
</reference>
<name>A0ABP7GBB7_9ACTN</name>
<feature type="domain" description="NERD" evidence="2">
    <location>
        <begin position="75"/>
        <end position="143"/>
    </location>
</feature>